<dbReference type="Proteomes" id="UP001187192">
    <property type="component" value="Unassembled WGS sequence"/>
</dbReference>
<organism evidence="2 3">
    <name type="scientific">Ficus carica</name>
    <name type="common">Common fig</name>
    <dbReference type="NCBI Taxonomy" id="3494"/>
    <lineage>
        <taxon>Eukaryota</taxon>
        <taxon>Viridiplantae</taxon>
        <taxon>Streptophyta</taxon>
        <taxon>Embryophyta</taxon>
        <taxon>Tracheophyta</taxon>
        <taxon>Spermatophyta</taxon>
        <taxon>Magnoliopsida</taxon>
        <taxon>eudicotyledons</taxon>
        <taxon>Gunneridae</taxon>
        <taxon>Pentapetalae</taxon>
        <taxon>rosids</taxon>
        <taxon>fabids</taxon>
        <taxon>Rosales</taxon>
        <taxon>Moraceae</taxon>
        <taxon>Ficeae</taxon>
        <taxon>Ficus</taxon>
    </lineage>
</organism>
<reference evidence="2" key="1">
    <citation type="submission" date="2023-07" db="EMBL/GenBank/DDBJ databases">
        <title>draft genome sequence of fig (Ficus carica).</title>
        <authorList>
            <person name="Takahashi T."/>
            <person name="Nishimura K."/>
        </authorList>
    </citation>
    <scope>NUCLEOTIDE SEQUENCE</scope>
</reference>
<evidence type="ECO:0000313" key="2">
    <source>
        <dbReference type="EMBL" id="GMN72106.1"/>
    </source>
</evidence>
<evidence type="ECO:0000256" key="1">
    <source>
        <dbReference type="SAM" id="MobiDB-lite"/>
    </source>
</evidence>
<sequence length="77" mass="8348">MRRIIGLGNPESLSTAMVFPSQNDEKGKLTARTAREVWWDATALGKGSGSHGMRVGSIWHRKKNGRGRGSPEGGSNR</sequence>
<comment type="caution">
    <text evidence="2">The sequence shown here is derived from an EMBL/GenBank/DDBJ whole genome shotgun (WGS) entry which is preliminary data.</text>
</comment>
<accession>A0AA88EJG8</accession>
<evidence type="ECO:0000313" key="3">
    <source>
        <dbReference type="Proteomes" id="UP001187192"/>
    </source>
</evidence>
<dbReference type="AlphaFoldDB" id="A0AA88EJG8"/>
<gene>
    <name evidence="2" type="ORF">TIFTF001_051936</name>
</gene>
<dbReference type="EMBL" id="BTGU01010261">
    <property type="protein sequence ID" value="GMN72106.1"/>
    <property type="molecule type" value="Genomic_DNA"/>
</dbReference>
<proteinExistence type="predicted"/>
<name>A0AA88EJG8_FICCA</name>
<feature type="compositionally biased region" description="Gly residues" evidence="1">
    <location>
        <begin position="67"/>
        <end position="77"/>
    </location>
</feature>
<feature type="region of interest" description="Disordered" evidence="1">
    <location>
        <begin position="45"/>
        <end position="77"/>
    </location>
</feature>
<keyword evidence="3" id="KW-1185">Reference proteome</keyword>
<protein>
    <submittedName>
        <fullName evidence="2">Uncharacterized protein</fullName>
    </submittedName>
</protein>